<reference evidence="1" key="1">
    <citation type="submission" date="2014-12" db="EMBL/GenBank/DDBJ databases">
        <title>Insight into the proteome of Arion vulgaris.</title>
        <authorList>
            <person name="Aradska J."/>
            <person name="Bulat T."/>
            <person name="Smidak R."/>
            <person name="Sarate P."/>
            <person name="Gangsoo J."/>
            <person name="Sialana F."/>
            <person name="Bilban M."/>
            <person name="Lubec G."/>
        </authorList>
    </citation>
    <scope>NUCLEOTIDE SEQUENCE</scope>
    <source>
        <tissue evidence="1">Skin</tissue>
    </source>
</reference>
<organism evidence="1">
    <name type="scientific">Arion vulgaris</name>
    <dbReference type="NCBI Taxonomy" id="1028688"/>
    <lineage>
        <taxon>Eukaryota</taxon>
        <taxon>Metazoa</taxon>
        <taxon>Spiralia</taxon>
        <taxon>Lophotrochozoa</taxon>
        <taxon>Mollusca</taxon>
        <taxon>Gastropoda</taxon>
        <taxon>Heterobranchia</taxon>
        <taxon>Euthyneura</taxon>
        <taxon>Panpulmonata</taxon>
        <taxon>Eupulmonata</taxon>
        <taxon>Stylommatophora</taxon>
        <taxon>Helicina</taxon>
        <taxon>Arionoidea</taxon>
        <taxon>Arionidae</taxon>
        <taxon>Arion</taxon>
    </lineage>
</organism>
<sequence length="79" mass="9141">KKQNRKSDVLFQVLQTTPTKVKVNGMIYWSSRSYRGPTKPILTQNVYCTKVRTVWTFTETKQQAVTSGFITKKFSSPHL</sequence>
<proteinExistence type="predicted"/>
<protein>
    <submittedName>
        <fullName evidence="1">Uncharacterized protein</fullName>
    </submittedName>
</protein>
<feature type="non-terminal residue" evidence="1">
    <location>
        <position position="1"/>
    </location>
</feature>
<dbReference type="AlphaFoldDB" id="A0A0B7BSG9"/>
<accession>A0A0B7BSG9</accession>
<gene>
    <name evidence="1" type="primary">ORF205394</name>
</gene>
<name>A0A0B7BSG9_9EUPU</name>
<dbReference type="EMBL" id="HACG01048225">
    <property type="protein sequence ID" value="CEK95090.1"/>
    <property type="molecule type" value="Transcribed_RNA"/>
</dbReference>
<evidence type="ECO:0000313" key="1">
    <source>
        <dbReference type="EMBL" id="CEK95090.1"/>
    </source>
</evidence>